<dbReference type="InterPro" id="IPR040982">
    <property type="entry name" value="DNA_pol3_finger"/>
</dbReference>
<dbReference type="GO" id="GO:0008408">
    <property type="term" value="F:3'-5' exonuclease activity"/>
    <property type="evidence" value="ECO:0007669"/>
    <property type="project" value="InterPro"/>
</dbReference>
<dbReference type="EC" id="2.7.7.7" evidence="5"/>
<feature type="compositionally biased region" description="Polar residues" evidence="1">
    <location>
        <begin position="1"/>
        <end position="25"/>
    </location>
</feature>
<dbReference type="PANTHER" id="PTHR32294">
    <property type="entry name" value="DNA POLYMERASE III SUBUNIT ALPHA"/>
    <property type="match status" value="1"/>
</dbReference>
<keyword evidence="5" id="KW-0548">Nucleotidyltransferase</keyword>
<dbReference type="InterPro" id="IPR004365">
    <property type="entry name" value="NA-bd_OB_tRNA"/>
</dbReference>
<evidence type="ECO:0000313" key="5">
    <source>
        <dbReference type="EMBL" id="MBI2877412.1"/>
    </source>
</evidence>
<keyword evidence="5" id="KW-0808">Transferase</keyword>
<evidence type="ECO:0000259" key="2">
    <source>
        <dbReference type="Pfam" id="PF01336"/>
    </source>
</evidence>
<dbReference type="GO" id="GO:0003676">
    <property type="term" value="F:nucleic acid binding"/>
    <property type="evidence" value="ECO:0007669"/>
    <property type="project" value="InterPro"/>
</dbReference>
<dbReference type="NCBIfam" id="TIGR00594">
    <property type="entry name" value="polc"/>
    <property type="match status" value="1"/>
</dbReference>
<sequence length="632" mass="69506">MKNLKSPTSDPQSAVPESSSGQPSSEDLDGESGKRGSTNFQFSIFNFQSLTSLEGIPLDDAATYELLGQARTIGVFQLESRGMREILRKLKPQCFEDVVALVALYRPGPLGSGMVDDFIQRKHGKIPIQYEVPELEGVLKDTYGVILYQEQVMQIASLLGGFSLGAADVLRRAMGKKKADVMAQQRAQFVQGAVGRGFPKEKAEKIFDQMEFFAGYGFNRSHSAAYGLIAYQTAYLKAHYPGQFMAALLTSEADNTDKVMLYLRECREMGIQVLPPDINQGARDFTLSKEGLRFGLAAVKNVGLGAIEAIIAAREAEGPFQSLEELCQRIDARAVNRRVLESLIKAGACDSLGESRAPMLARLEQCWSGGQKKKKEQASNQMTLFATPPEGSKSRRRGASAALPEPKSPTPGQSETGGTEWERKELLSYEKEVLGFYLSGHPLDPYEKELQRYANATTQSCTAVANGKEIRLAGTTARVKVQFTKKGEQMAVVTLEDLYGTLEVVVYPNLFKEAQPCLEGDEPLMVHGKLRVSEDRTSLVAEKIFPLASLPKLKHTRIHLRLLAEEMSRDTLASLRDIASLHPGACDLCLHFFFSSGKQISLEASSHWRVDPGESFLARVEALIGSDAVFLE</sequence>
<evidence type="ECO:0000259" key="3">
    <source>
        <dbReference type="Pfam" id="PF14579"/>
    </source>
</evidence>
<dbReference type="AlphaFoldDB" id="A0A932CQA3"/>
<gene>
    <name evidence="5" type="primary">dnaE</name>
    <name evidence="5" type="ORF">HYY20_11070</name>
</gene>
<dbReference type="Proteomes" id="UP000769766">
    <property type="component" value="Unassembled WGS sequence"/>
</dbReference>
<reference evidence="5" key="1">
    <citation type="submission" date="2020-07" db="EMBL/GenBank/DDBJ databases">
        <title>Huge and variable diversity of episymbiotic CPR bacteria and DPANN archaea in groundwater ecosystems.</title>
        <authorList>
            <person name="He C.Y."/>
            <person name="Keren R."/>
            <person name="Whittaker M."/>
            <person name="Farag I.F."/>
            <person name="Doudna J."/>
            <person name="Cate J.H.D."/>
            <person name="Banfield J.F."/>
        </authorList>
    </citation>
    <scope>NUCLEOTIDE SEQUENCE</scope>
    <source>
        <strain evidence="5">NC_groundwater_672_Ag_B-0.1um_62_36</strain>
    </source>
</reference>
<dbReference type="Gene3D" id="1.10.150.870">
    <property type="match status" value="1"/>
</dbReference>
<dbReference type="GO" id="GO:0006260">
    <property type="term" value="P:DNA replication"/>
    <property type="evidence" value="ECO:0007669"/>
    <property type="project" value="InterPro"/>
</dbReference>
<evidence type="ECO:0000313" key="6">
    <source>
        <dbReference type="Proteomes" id="UP000769766"/>
    </source>
</evidence>
<protein>
    <submittedName>
        <fullName evidence="5">DNA polymerase III subunit alpha</fullName>
        <ecNumber evidence="5">2.7.7.7</ecNumber>
    </submittedName>
</protein>
<evidence type="ECO:0000256" key="1">
    <source>
        <dbReference type="SAM" id="MobiDB-lite"/>
    </source>
</evidence>
<feature type="domain" description="OB" evidence="2">
    <location>
        <begin position="472"/>
        <end position="547"/>
    </location>
</feature>
<name>A0A932CQA3_UNCTE</name>
<feature type="region of interest" description="Disordered" evidence="1">
    <location>
        <begin position="371"/>
        <end position="420"/>
    </location>
</feature>
<dbReference type="GO" id="GO:0003887">
    <property type="term" value="F:DNA-directed DNA polymerase activity"/>
    <property type="evidence" value="ECO:0007669"/>
    <property type="project" value="UniProtKB-EC"/>
</dbReference>
<dbReference type="PANTHER" id="PTHR32294:SF0">
    <property type="entry name" value="DNA POLYMERASE III SUBUNIT ALPHA"/>
    <property type="match status" value="1"/>
</dbReference>
<feature type="domain" description="DNA polymerase III alpha subunit finger" evidence="4">
    <location>
        <begin position="52"/>
        <end position="195"/>
    </location>
</feature>
<evidence type="ECO:0000259" key="4">
    <source>
        <dbReference type="Pfam" id="PF17657"/>
    </source>
</evidence>
<accession>A0A932CQA3</accession>
<dbReference type="InterPro" id="IPR004805">
    <property type="entry name" value="DnaE2/DnaE/PolC"/>
</dbReference>
<comment type="caution">
    <text evidence="5">The sequence shown here is derived from an EMBL/GenBank/DDBJ whole genome shotgun (WGS) entry which is preliminary data.</text>
</comment>
<organism evidence="5 6">
    <name type="scientific">Tectimicrobiota bacterium</name>
    <dbReference type="NCBI Taxonomy" id="2528274"/>
    <lineage>
        <taxon>Bacteria</taxon>
        <taxon>Pseudomonadati</taxon>
        <taxon>Nitrospinota/Tectimicrobiota group</taxon>
        <taxon>Candidatus Tectimicrobiota</taxon>
    </lineage>
</organism>
<dbReference type="Pfam" id="PF17657">
    <property type="entry name" value="DNA_pol3_finger"/>
    <property type="match status" value="1"/>
</dbReference>
<feature type="region of interest" description="Disordered" evidence="1">
    <location>
        <begin position="1"/>
        <end position="35"/>
    </location>
</feature>
<proteinExistence type="predicted"/>
<dbReference type="InterPro" id="IPR029460">
    <property type="entry name" value="DNAPol_HHH"/>
</dbReference>
<dbReference type="Pfam" id="PF01336">
    <property type="entry name" value="tRNA_anti-codon"/>
    <property type="match status" value="1"/>
</dbReference>
<dbReference type="CDD" id="cd04485">
    <property type="entry name" value="DnaE_OBF"/>
    <property type="match status" value="1"/>
</dbReference>
<dbReference type="EMBL" id="JACPRF010000337">
    <property type="protein sequence ID" value="MBI2877412.1"/>
    <property type="molecule type" value="Genomic_DNA"/>
</dbReference>
<dbReference type="Pfam" id="PF14579">
    <property type="entry name" value="HHH_6"/>
    <property type="match status" value="1"/>
</dbReference>
<feature type="domain" description="DNA polymerase helix-hairpin-helix motif" evidence="3">
    <location>
        <begin position="270"/>
        <end position="357"/>
    </location>
</feature>